<reference evidence="4" key="1">
    <citation type="submission" date="2021-03" db="EMBL/GenBank/DDBJ databases">
        <title>Assistant Professor.</title>
        <authorList>
            <person name="Huq M.A."/>
        </authorList>
    </citation>
    <scope>NUCLEOTIDE SEQUENCE [LARGE SCALE GENOMIC DNA]</scope>
    <source>
        <strain evidence="4">MAH-28</strain>
    </source>
</reference>
<protein>
    <recommendedName>
        <fullName evidence="2">SGNH hydrolase-type esterase domain-containing protein</fullName>
    </recommendedName>
</protein>
<evidence type="ECO:0000313" key="4">
    <source>
        <dbReference type="Proteomes" id="UP000679126"/>
    </source>
</evidence>
<feature type="signal peptide" evidence="1">
    <location>
        <begin position="1"/>
        <end position="19"/>
    </location>
</feature>
<name>A0ABS3YDQ9_9BACT</name>
<dbReference type="PANTHER" id="PTHR30383:SF5">
    <property type="entry name" value="SGNH HYDROLASE-TYPE ESTERASE DOMAIN-CONTAINING PROTEIN"/>
    <property type="match status" value="1"/>
</dbReference>
<comment type="caution">
    <text evidence="3">The sequence shown here is derived from an EMBL/GenBank/DDBJ whole genome shotgun (WGS) entry which is preliminary data.</text>
</comment>
<dbReference type="InterPro" id="IPR036514">
    <property type="entry name" value="SGNH_hydro_sf"/>
</dbReference>
<dbReference type="Pfam" id="PF13472">
    <property type="entry name" value="Lipase_GDSL_2"/>
    <property type="match status" value="1"/>
</dbReference>
<dbReference type="SUPFAM" id="SSF52266">
    <property type="entry name" value="SGNH hydrolase"/>
    <property type="match status" value="1"/>
</dbReference>
<dbReference type="RefSeq" id="WP_209145804.1">
    <property type="nucleotide sequence ID" value="NZ_JAGHKP010000002.1"/>
</dbReference>
<feature type="domain" description="SGNH hydrolase-type esterase" evidence="2">
    <location>
        <begin position="26"/>
        <end position="202"/>
    </location>
</feature>
<dbReference type="Proteomes" id="UP000679126">
    <property type="component" value="Unassembled WGS sequence"/>
</dbReference>
<accession>A0ABS3YDQ9</accession>
<keyword evidence="4" id="KW-1185">Reference proteome</keyword>
<sequence length="216" mass="24168">MKKVFLLASLVLFCTAIYAQKIKVACVGNSITFGRGLGDSTYPKHLQRLIGDGYEVRNLGISGRTLLKKGDKPYWIEPLFAEGKAWAPDIVIIKLGTNDSKPQNWDANKNDFIADYKAFVEEWKNLPSKPKVYICYPVPVYPEYQKGTNNKFRIRGEVVKEEILPAIKKIAKAEKVKIINLYKALSGHGEFFADGVHPNKLGAVLIAETIAKAIKK</sequence>
<feature type="chain" id="PRO_5045677844" description="SGNH hydrolase-type esterase domain-containing protein" evidence="1">
    <location>
        <begin position="20"/>
        <end position="216"/>
    </location>
</feature>
<dbReference type="PANTHER" id="PTHR30383">
    <property type="entry name" value="THIOESTERASE 1/PROTEASE 1/LYSOPHOSPHOLIPASE L1"/>
    <property type="match status" value="1"/>
</dbReference>
<evidence type="ECO:0000256" key="1">
    <source>
        <dbReference type="SAM" id="SignalP"/>
    </source>
</evidence>
<evidence type="ECO:0000259" key="2">
    <source>
        <dbReference type="Pfam" id="PF13472"/>
    </source>
</evidence>
<dbReference type="InterPro" id="IPR051532">
    <property type="entry name" value="Ester_Hydrolysis_Enzymes"/>
</dbReference>
<evidence type="ECO:0000313" key="3">
    <source>
        <dbReference type="EMBL" id="MBO9152826.1"/>
    </source>
</evidence>
<keyword evidence="1" id="KW-0732">Signal</keyword>
<gene>
    <name evidence="3" type="ORF">J7I43_11425</name>
</gene>
<dbReference type="Gene3D" id="3.40.50.1110">
    <property type="entry name" value="SGNH hydrolase"/>
    <property type="match status" value="1"/>
</dbReference>
<proteinExistence type="predicted"/>
<dbReference type="InterPro" id="IPR013830">
    <property type="entry name" value="SGNH_hydro"/>
</dbReference>
<dbReference type="EMBL" id="JAGHKP010000002">
    <property type="protein sequence ID" value="MBO9152826.1"/>
    <property type="molecule type" value="Genomic_DNA"/>
</dbReference>
<organism evidence="3 4">
    <name type="scientific">Chitinophaga chungangae</name>
    <dbReference type="NCBI Taxonomy" id="2821488"/>
    <lineage>
        <taxon>Bacteria</taxon>
        <taxon>Pseudomonadati</taxon>
        <taxon>Bacteroidota</taxon>
        <taxon>Chitinophagia</taxon>
        <taxon>Chitinophagales</taxon>
        <taxon>Chitinophagaceae</taxon>
        <taxon>Chitinophaga</taxon>
    </lineage>
</organism>